<proteinExistence type="predicted"/>
<dbReference type="AlphaFoldDB" id="B8KTJ1"/>
<name>B8KTJ1_9GAMM</name>
<dbReference type="InterPro" id="IPR030191">
    <property type="entry name" value="CodB"/>
</dbReference>
<feature type="transmembrane region" description="Helical" evidence="2">
    <location>
        <begin position="108"/>
        <end position="130"/>
    </location>
</feature>
<evidence type="ECO:0000313" key="3">
    <source>
        <dbReference type="EMBL" id="EED36256.1"/>
    </source>
</evidence>
<evidence type="ECO:0000313" key="4">
    <source>
        <dbReference type="Proteomes" id="UP000004699"/>
    </source>
</evidence>
<dbReference type="Proteomes" id="UP000004699">
    <property type="component" value="Unassembled WGS sequence"/>
</dbReference>
<dbReference type="RefSeq" id="WP_009021000.1">
    <property type="nucleotide sequence ID" value="NZ_DS999411.1"/>
</dbReference>
<protein>
    <submittedName>
        <fullName evidence="3">Permease, cytosine/purine, uracil, thiamine, allantoin family</fullName>
    </submittedName>
</protein>
<feature type="compositionally biased region" description="Low complexity" evidence="1">
    <location>
        <begin position="9"/>
        <end position="27"/>
    </location>
</feature>
<gene>
    <name evidence="3" type="ORF">NOR51B_2205</name>
</gene>
<keyword evidence="2" id="KW-1133">Transmembrane helix</keyword>
<feature type="transmembrane region" description="Helical" evidence="2">
    <location>
        <begin position="281"/>
        <end position="300"/>
    </location>
</feature>
<keyword evidence="2" id="KW-0472">Membrane</keyword>
<dbReference type="PANTHER" id="PTHR30569:SF0">
    <property type="entry name" value="CYTOSINE PERMEASE"/>
    <property type="match status" value="1"/>
</dbReference>
<feature type="transmembrane region" description="Helical" evidence="2">
    <location>
        <begin position="169"/>
        <end position="189"/>
    </location>
</feature>
<feature type="region of interest" description="Disordered" evidence="1">
    <location>
        <begin position="9"/>
        <end position="28"/>
    </location>
</feature>
<feature type="transmembrane region" description="Helical" evidence="2">
    <location>
        <begin position="209"/>
        <end position="228"/>
    </location>
</feature>
<keyword evidence="2" id="KW-0812">Transmembrane</keyword>
<keyword evidence="4" id="KW-1185">Reference proteome</keyword>
<dbReference type="STRING" id="565045.NOR51B_2205"/>
<feature type="transmembrane region" description="Helical" evidence="2">
    <location>
        <begin position="66"/>
        <end position="87"/>
    </location>
</feature>
<accession>B8KTJ1</accession>
<evidence type="ECO:0000256" key="1">
    <source>
        <dbReference type="SAM" id="MobiDB-lite"/>
    </source>
</evidence>
<feature type="transmembrane region" description="Helical" evidence="2">
    <location>
        <begin position="34"/>
        <end position="54"/>
    </location>
</feature>
<dbReference type="HOGENOM" id="CLU_035711_1_0_6"/>
<dbReference type="Gene3D" id="1.10.4160.10">
    <property type="entry name" value="Hydantoin permease"/>
    <property type="match status" value="1"/>
</dbReference>
<reference evidence="4" key="1">
    <citation type="journal article" date="2013" name="BMC Microbiol.">
        <title>Taxonomy and evolution of bacteriochlorophyll a-containing members of the OM60/NOR5 clade of marine gammaproteobacteria: description of Luminiphilus syltensis gen. nov., sp. nov., reclassification of Haliea rubra as Pseudohaliea rubra gen. nov., comb. nov., and emendation of Chromatocurvus halotolerans.</title>
        <authorList>
            <person name="Spring S."/>
            <person name="Riedel T."/>
            <person name="Sproer C."/>
            <person name="Yan S."/>
            <person name="Harder J."/>
            <person name="Fuchs B.M."/>
        </authorList>
    </citation>
    <scope>NUCLEOTIDE SEQUENCE [LARGE SCALE GENOMIC DNA]</scope>
    <source>
        <strain evidence="4">NOR51-B</strain>
    </source>
</reference>
<feature type="transmembrane region" description="Helical" evidence="2">
    <location>
        <begin position="403"/>
        <end position="421"/>
    </location>
</feature>
<dbReference type="EMBL" id="DS999411">
    <property type="protein sequence ID" value="EED36256.1"/>
    <property type="molecule type" value="Genomic_DNA"/>
</dbReference>
<dbReference type="eggNOG" id="COG1457">
    <property type="taxonomic scope" value="Bacteria"/>
</dbReference>
<feature type="transmembrane region" description="Helical" evidence="2">
    <location>
        <begin position="142"/>
        <end position="162"/>
    </location>
</feature>
<dbReference type="GO" id="GO:0005886">
    <property type="term" value="C:plasma membrane"/>
    <property type="evidence" value="ECO:0007669"/>
    <property type="project" value="TreeGrafter"/>
</dbReference>
<evidence type="ECO:0000256" key="2">
    <source>
        <dbReference type="SAM" id="Phobius"/>
    </source>
</evidence>
<feature type="transmembrane region" description="Helical" evidence="2">
    <location>
        <begin position="240"/>
        <end position="261"/>
    </location>
</feature>
<feature type="transmembrane region" description="Helical" evidence="2">
    <location>
        <begin position="377"/>
        <end position="397"/>
    </location>
</feature>
<dbReference type="PANTHER" id="PTHR30569">
    <property type="entry name" value="CYTOSINE TRANSPORTER CODB"/>
    <property type="match status" value="1"/>
</dbReference>
<dbReference type="GO" id="GO:0015209">
    <property type="term" value="F:cytosine transmembrane transporter activity"/>
    <property type="evidence" value="ECO:0007669"/>
    <property type="project" value="InterPro"/>
</dbReference>
<organism evidence="3 4">
    <name type="scientific">Luminiphilus syltensis NOR5-1B</name>
    <dbReference type="NCBI Taxonomy" id="565045"/>
    <lineage>
        <taxon>Bacteria</taxon>
        <taxon>Pseudomonadati</taxon>
        <taxon>Pseudomonadota</taxon>
        <taxon>Gammaproteobacteria</taxon>
        <taxon>Cellvibrionales</taxon>
        <taxon>Halieaceae</taxon>
        <taxon>Luminiphilus</taxon>
    </lineage>
</organism>
<sequence>MSEDQVQVLNQAQAAVSDPDDPLSPVSPEHKQNALPLLITAFCWGFLATGMIVGGNLITKTDTASFLWITFFGNLTSLAIGCGVGYVGYKTALNSGLMFQLTYGRLGAWLPVVMIVLMASGWHAVVAGAIGYTWTNENAGTLYLLAASAAGLLITFSTYFGIKGIEKISVPAAVALLVTGVYSLFGQIADAGGWGEFSAAADAASDGSITNLEGLSLVVGSWIVGAVVMSEYTRFAKRTWVALAFPFVALMLAQWFMQILGAVSTIVMQSYDFTVFLKQQGALFGAMGIIAMTLALWTSGNANLYFPVIQSAVVSQRSPRVMTLVLGLFGTLLAFGVYAYFESFISLLANIVPPLVGPVLAKFYLCQRMDVSRFSDPTAAAPGWVAVLAYFLGAGSTLVSPDFMMPSLTGLLVAMFVYWLLAQFTTPKQAAQESSVL</sequence>
<dbReference type="OrthoDB" id="9780088at2"/>
<feature type="transmembrane region" description="Helical" evidence="2">
    <location>
        <begin position="321"/>
        <end position="341"/>
    </location>
</feature>
<feature type="transmembrane region" description="Helical" evidence="2">
    <location>
        <begin position="347"/>
        <end position="365"/>
    </location>
</feature>